<protein>
    <submittedName>
        <fullName evidence="2">(California timema) hypothetical protein</fullName>
    </submittedName>
</protein>
<feature type="compositionally biased region" description="Polar residues" evidence="1">
    <location>
        <begin position="26"/>
        <end position="39"/>
    </location>
</feature>
<sequence length="348" mass="38415">MSNDELMQRSMAASYEEETKLRYDGSGNNQVGSTSSSGGSAPHEEFNKLALDFRPVSTSKTDKCRNFWIFIDSNPELGKIKDIGHRQKMGMMEGGKDVEQTGMSLTCFRSLAVSGLTPRISQSDHGSVEEITVKMELSESVTSLNRDDPTSDCLSRRIRFPSPQNSAHRRKWLNQLVEYKQLNLDRAAQQLAEELGRGEIAVHQESTVIHLRGLLSQALRESSDTSVSKLVHNVTEGPSGLLFGGSLSQERPLLGLSVKLTPDLMAPLVGALPELPLVDSRTQCNVLSSDPVRVRSTSEPLVLADQVSEPPEALHKALDGFDDQVKFPNPLQIYRTPVTLKNFLKKSQ</sequence>
<accession>A0A7R9PC00</accession>
<evidence type="ECO:0000313" key="2">
    <source>
        <dbReference type="EMBL" id="CAD7577641.1"/>
    </source>
</evidence>
<dbReference type="AlphaFoldDB" id="A0A7R9PC00"/>
<name>A0A7R9PC00_TIMCA</name>
<feature type="region of interest" description="Disordered" evidence="1">
    <location>
        <begin position="1"/>
        <end position="43"/>
    </location>
</feature>
<evidence type="ECO:0000256" key="1">
    <source>
        <dbReference type="SAM" id="MobiDB-lite"/>
    </source>
</evidence>
<dbReference type="EMBL" id="OE185933">
    <property type="protein sequence ID" value="CAD7577641.1"/>
    <property type="molecule type" value="Genomic_DNA"/>
</dbReference>
<proteinExistence type="predicted"/>
<reference evidence="2" key="1">
    <citation type="submission" date="2020-11" db="EMBL/GenBank/DDBJ databases">
        <authorList>
            <person name="Tran Van P."/>
        </authorList>
    </citation>
    <scope>NUCLEOTIDE SEQUENCE</scope>
</reference>
<gene>
    <name evidence="2" type="ORF">TCMB3V08_LOCUS10189</name>
</gene>
<organism evidence="2">
    <name type="scientific">Timema californicum</name>
    <name type="common">California timema</name>
    <name type="synonym">Walking stick</name>
    <dbReference type="NCBI Taxonomy" id="61474"/>
    <lineage>
        <taxon>Eukaryota</taxon>
        <taxon>Metazoa</taxon>
        <taxon>Ecdysozoa</taxon>
        <taxon>Arthropoda</taxon>
        <taxon>Hexapoda</taxon>
        <taxon>Insecta</taxon>
        <taxon>Pterygota</taxon>
        <taxon>Neoptera</taxon>
        <taxon>Polyneoptera</taxon>
        <taxon>Phasmatodea</taxon>
        <taxon>Timematodea</taxon>
        <taxon>Timematoidea</taxon>
        <taxon>Timematidae</taxon>
        <taxon>Timema</taxon>
    </lineage>
</organism>